<evidence type="ECO:0000313" key="1">
    <source>
        <dbReference type="EMBL" id="KAI3771304.1"/>
    </source>
</evidence>
<dbReference type="Proteomes" id="UP001055879">
    <property type="component" value="Linkage Group LG01"/>
</dbReference>
<proteinExistence type="predicted"/>
<comment type="caution">
    <text evidence="1">The sequence shown here is derived from an EMBL/GenBank/DDBJ whole genome shotgun (WGS) entry which is preliminary data.</text>
</comment>
<protein>
    <submittedName>
        <fullName evidence="1">Uncharacterized protein</fullName>
    </submittedName>
</protein>
<sequence length="91" mass="10184">MFPSSFQGRNFMEHTPPTRSTSAGRSSVFVRTGQIAPPTRPSFETSWFYPTPDRTSCWKDTGKEYSFALAARSSRKGCHCIKAGIDPNSYI</sequence>
<keyword evidence="2" id="KW-1185">Reference proteome</keyword>
<gene>
    <name evidence="1" type="ORF">L6452_02466</name>
</gene>
<evidence type="ECO:0000313" key="2">
    <source>
        <dbReference type="Proteomes" id="UP001055879"/>
    </source>
</evidence>
<dbReference type="EMBL" id="CM042047">
    <property type="protein sequence ID" value="KAI3771304.1"/>
    <property type="molecule type" value="Genomic_DNA"/>
</dbReference>
<reference evidence="1 2" key="2">
    <citation type="journal article" date="2022" name="Mol. Ecol. Resour.">
        <title>The genomes of chicory, endive, great burdock and yacon provide insights into Asteraceae paleo-polyploidization history and plant inulin production.</title>
        <authorList>
            <person name="Fan W."/>
            <person name="Wang S."/>
            <person name="Wang H."/>
            <person name="Wang A."/>
            <person name="Jiang F."/>
            <person name="Liu H."/>
            <person name="Zhao H."/>
            <person name="Xu D."/>
            <person name="Zhang Y."/>
        </authorList>
    </citation>
    <scope>NUCLEOTIDE SEQUENCE [LARGE SCALE GENOMIC DNA]</scope>
    <source>
        <strain evidence="2">cv. Niubang</strain>
    </source>
</reference>
<name>A0ACB9FJM3_ARCLA</name>
<reference evidence="2" key="1">
    <citation type="journal article" date="2022" name="Mol. Ecol. Resour.">
        <title>The genomes of chicory, endive, great burdock and yacon provide insights into Asteraceae palaeo-polyploidization history and plant inulin production.</title>
        <authorList>
            <person name="Fan W."/>
            <person name="Wang S."/>
            <person name="Wang H."/>
            <person name="Wang A."/>
            <person name="Jiang F."/>
            <person name="Liu H."/>
            <person name="Zhao H."/>
            <person name="Xu D."/>
            <person name="Zhang Y."/>
        </authorList>
    </citation>
    <scope>NUCLEOTIDE SEQUENCE [LARGE SCALE GENOMIC DNA]</scope>
    <source>
        <strain evidence="2">cv. Niubang</strain>
    </source>
</reference>
<accession>A0ACB9FJM3</accession>
<organism evidence="1 2">
    <name type="scientific">Arctium lappa</name>
    <name type="common">Greater burdock</name>
    <name type="synonym">Lappa major</name>
    <dbReference type="NCBI Taxonomy" id="4217"/>
    <lineage>
        <taxon>Eukaryota</taxon>
        <taxon>Viridiplantae</taxon>
        <taxon>Streptophyta</taxon>
        <taxon>Embryophyta</taxon>
        <taxon>Tracheophyta</taxon>
        <taxon>Spermatophyta</taxon>
        <taxon>Magnoliopsida</taxon>
        <taxon>eudicotyledons</taxon>
        <taxon>Gunneridae</taxon>
        <taxon>Pentapetalae</taxon>
        <taxon>asterids</taxon>
        <taxon>campanulids</taxon>
        <taxon>Asterales</taxon>
        <taxon>Asteraceae</taxon>
        <taxon>Carduoideae</taxon>
        <taxon>Cardueae</taxon>
        <taxon>Arctiinae</taxon>
        <taxon>Arctium</taxon>
    </lineage>
</organism>